<gene>
    <name evidence="2" type="ORF">LX32DRAFT_30354</name>
</gene>
<accession>A0AAD9HD78</accession>
<comment type="caution">
    <text evidence="2">The sequence shown here is derived from an EMBL/GenBank/DDBJ whole genome shotgun (WGS) entry which is preliminary data.</text>
</comment>
<sequence length="166" mass="18692">METPSPPYPLARISRTPPWRHGQRQGGNIIEVDCPQTVGCELFDRQVKPFEQAFLPSLLMLGRNKWSTSPRQASKQVNSTSASHQAVTRCMISPFLTRRLQVTGDGVYVEVGRYIVVRCAGSTQRLGCTRAGERRAKKDSCRLHRYVTGWRRSLLVACLLISAKTF</sequence>
<reference evidence="2" key="1">
    <citation type="submission" date="2021-06" db="EMBL/GenBank/DDBJ databases">
        <title>Comparative genomics, transcriptomics and evolutionary studies reveal genomic signatures of adaptation to plant cell wall in hemibiotrophic fungi.</title>
        <authorList>
            <consortium name="DOE Joint Genome Institute"/>
            <person name="Baroncelli R."/>
            <person name="Diaz J.F."/>
            <person name="Benocci T."/>
            <person name="Peng M."/>
            <person name="Battaglia E."/>
            <person name="Haridas S."/>
            <person name="Andreopoulos W."/>
            <person name="Labutti K."/>
            <person name="Pangilinan J."/>
            <person name="Floch G.L."/>
            <person name="Makela M.R."/>
            <person name="Henrissat B."/>
            <person name="Grigoriev I.V."/>
            <person name="Crouch J.A."/>
            <person name="De Vries R.P."/>
            <person name="Sukno S.A."/>
            <person name="Thon M.R."/>
        </authorList>
    </citation>
    <scope>NUCLEOTIDE SEQUENCE</scope>
    <source>
        <strain evidence="2">MAFF235873</strain>
    </source>
</reference>
<evidence type="ECO:0000313" key="3">
    <source>
        <dbReference type="Proteomes" id="UP001232148"/>
    </source>
</evidence>
<protein>
    <submittedName>
        <fullName evidence="2">Uncharacterized protein</fullName>
    </submittedName>
</protein>
<feature type="region of interest" description="Disordered" evidence="1">
    <location>
        <begin position="1"/>
        <end position="24"/>
    </location>
</feature>
<organism evidence="2 3">
    <name type="scientific">Colletotrichum zoysiae</name>
    <dbReference type="NCBI Taxonomy" id="1216348"/>
    <lineage>
        <taxon>Eukaryota</taxon>
        <taxon>Fungi</taxon>
        <taxon>Dikarya</taxon>
        <taxon>Ascomycota</taxon>
        <taxon>Pezizomycotina</taxon>
        <taxon>Sordariomycetes</taxon>
        <taxon>Hypocreomycetidae</taxon>
        <taxon>Glomerellales</taxon>
        <taxon>Glomerellaceae</taxon>
        <taxon>Colletotrichum</taxon>
        <taxon>Colletotrichum graminicola species complex</taxon>
    </lineage>
</organism>
<keyword evidence="3" id="KW-1185">Reference proteome</keyword>
<evidence type="ECO:0000256" key="1">
    <source>
        <dbReference type="SAM" id="MobiDB-lite"/>
    </source>
</evidence>
<dbReference type="AlphaFoldDB" id="A0AAD9HD78"/>
<dbReference type="EMBL" id="MU842919">
    <property type="protein sequence ID" value="KAK2026196.1"/>
    <property type="molecule type" value="Genomic_DNA"/>
</dbReference>
<evidence type="ECO:0000313" key="2">
    <source>
        <dbReference type="EMBL" id="KAK2026196.1"/>
    </source>
</evidence>
<dbReference type="Proteomes" id="UP001232148">
    <property type="component" value="Unassembled WGS sequence"/>
</dbReference>
<name>A0AAD9HD78_9PEZI</name>
<proteinExistence type="predicted"/>